<dbReference type="Gene3D" id="3.30.60.10">
    <property type="entry name" value="Endochitinase-like"/>
    <property type="match status" value="1"/>
</dbReference>
<evidence type="ECO:0000313" key="8">
    <source>
        <dbReference type="Proteomes" id="UP001187192"/>
    </source>
</evidence>
<feature type="signal peptide" evidence="4">
    <location>
        <begin position="1"/>
        <end position="26"/>
    </location>
</feature>
<accession>A0AA88CP65</accession>
<evidence type="ECO:0000256" key="2">
    <source>
        <dbReference type="ARBA" id="ARBA00023157"/>
    </source>
</evidence>
<feature type="disulfide bond" evidence="3">
    <location>
        <begin position="63"/>
        <end position="67"/>
    </location>
</feature>
<dbReference type="Proteomes" id="UP001187192">
    <property type="component" value="Unassembled WGS sequence"/>
</dbReference>
<dbReference type="PROSITE" id="PS00026">
    <property type="entry name" value="CHIT_BIND_I_1"/>
    <property type="match status" value="1"/>
</dbReference>
<dbReference type="PANTHER" id="PTHR46351">
    <property type="entry name" value="WOUND-INDUCED PROTEIN WIN2"/>
    <property type="match status" value="1"/>
</dbReference>
<name>A0AA88CP65_FICCA</name>
<keyword evidence="2 3" id="KW-1015">Disulfide bond</keyword>
<dbReference type="PRINTS" id="PR00451">
    <property type="entry name" value="CHITINBINDNG"/>
</dbReference>
<keyword evidence="8" id="KW-1185">Reference proteome</keyword>
<dbReference type="PANTHER" id="PTHR46351:SF7">
    <property type="entry name" value="HEVEIN-LIKE PREPROPROTEIN"/>
    <property type="match status" value="1"/>
</dbReference>
<evidence type="ECO:0000256" key="3">
    <source>
        <dbReference type="PROSITE-ProRule" id="PRU00261"/>
    </source>
</evidence>
<dbReference type="Gene3D" id="2.40.40.10">
    <property type="entry name" value="RlpA-like domain"/>
    <property type="match status" value="1"/>
</dbReference>
<dbReference type="SMART" id="SM00270">
    <property type="entry name" value="ChtBD1"/>
    <property type="match status" value="1"/>
</dbReference>
<dbReference type="InterPro" id="IPR001153">
    <property type="entry name" value="Barwin_dom"/>
</dbReference>
<feature type="domain" description="Barwin" evidence="6">
    <location>
        <begin position="79"/>
        <end position="200"/>
    </location>
</feature>
<dbReference type="SUPFAM" id="SSF50685">
    <property type="entry name" value="Barwin-like endoglucanases"/>
    <property type="match status" value="1"/>
</dbReference>
<dbReference type="InterPro" id="IPR001002">
    <property type="entry name" value="Chitin-bd_1"/>
</dbReference>
<keyword evidence="1 3" id="KW-0147">Chitin-binding</keyword>
<evidence type="ECO:0000313" key="7">
    <source>
        <dbReference type="EMBL" id="GMN25510.1"/>
    </source>
</evidence>
<dbReference type="EMBL" id="BTGU01000001">
    <property type="protein sequence ID" value="GMN25510.1"/>
    <property type="molecule type" value="Genomic_DNA"/>
</dbReference>
<feature type="disulfide bond" evidence="3">
    <location>
        <begin position="38"/>
        <end position="50"/>
    </location>
</feature>
<dbReference type="PRINTS" id="PR00602">
    <property type="entry name" value="BARWIN"/>
</dbReference>
<dbReference type="FunFam" id="3.30.60.10:FF:000001">
    <property type="entry name" value="Basic endochitinase"/>
    <property type="match status" value="1"/>
</dbReference>
<reference evidence="7" key="1">
    <citation type="submission" date="2023-07" db="EMBL/GenBank/DDBJ databases">
        <title>draft genome sequence of fig (Ficus carica).</title>
        <authorList>
            <person name="Takahashi T."/>
            <person name="Nishimura K."/>
        </authorList>
    </citation>
    <scope>NUCLEOTIDE SEQUENCE</scope>
</reference>
<dbReference type="GO" id="GO:0050832">
    <property type="term" value="P:defense response to fungus"/>
    <property type="evidence" value="ECO:0007669"/>
    <property type="project" value="InterPro"/>
</dbReference>
<proteinExistence type="predicted"/>
<dbReference type="InterPro" id="IPR036908">
    <property type="entry name" value="RlpA-like_sf"/>
</dbReference>
<dbReference type="SUPFAM" id="SSF57016">
    <property type="entry name" value="Plant lectins/antimicrobial peptides"/>
    <property type="match status" value="1"/>
</dbReference>
<dbReference type="InterPro" id="IPR018371">
    <property type="entry name" value="Chitin-binding_1_CS"/>
</dbReference>
<protein>
    <submittedName>
        <fullName evidence="7">Uncharacterized protein</fullName>
    </submittedName>
</protein>
<organism evidence="7 8">
    <name type="scientific">Ficus carica</name>
    <name type="common">Common fig</name>
    <dbReference type="NCBI Taxonomy" id="3494"/>
    <lineage>
        <taxon>Eukaryota</taxon>
        <taxon>Viridiplantae</taxon>
        <taxon>Streptophyta</taxon>
        <taxon>Embryophyta</taxon>
        <taxon>Tracheophyta</taxon>
        <taxon>Spermatophyta</taxon>
        <taxon>Magnoliopsida</taxon>
        <taxon>eudicotyledons</taxon>
        <taxon>Gunneridae</taxon>
        <taxon>Pentapetalae</taxon>
        <taxon>rosids</taxon>
        <taxon>fabids</taxon>
        <taxon>Rosales</taxon>
        <taxon>Moraceae</taxon>
        <taxon>Ficeae</taxon>
        <taxon>Ficus</taxon>
    </lineage>
</organism>
<dbReference type="CDD" id="cd06921">
    <property type="entry name" value="ChtBD1_GH19_hevein"/>
    <property type="match status" value="1"/>
</dbReference>
<dbReference type="InterPro" id="IPR044301">
    <property type="entry name" value="PR4"/>
</dbReference>
<evidence type="ECO:0000256" key="4">
    <source>
        <dbReference type="SAM" id="SignalP"/>
    </source>
</evidence>
<dbReference type="PROSITE" id="PS50941">
    <property type="entry name" value="CHIT_BIND_I_2"/>
    <property type="match status" value="1"/>
</dbReference>
<dbReference type="PROSITE" id="PS51174">
    <property type="entry name" value="BARWIN_3"/>
    <property type="match status" value="1"/>
</dbReference>
<dbReference type="Pfam" id="PF00967">
    <property type="entry name" value="Barwin"/>
    <property type="match status" value="1"/>
</dbReference>
<keyword evidence="4" id="KW-0732">Signal</keyword>
<evidence type="ECO:0000256" key="1">
    <source>
        <dbReference type="ARBA" id="ARBA00022669"/>
    </source>
</evidence>
<feature type="disulfide bond" evidence="3">
    <location>
        <begin position="43"/>
        <end position="57"/>
    </location>
</feature>
<dbReference type="GO" id="GO:0042742">
    <property type="term" value="P:defense response to bacterium"/>
    <property type="evidence" value="ECO:0007669"/>
    <property type="project" value="InterPro"/>
</dbReference>
<dbReference type="GO" id="GO:0008061">
    <property type="term" value="F:chitin binding"/>
    <property type="evidence" value="ECO:0007669"/>
    <property type="project" value="UniProtKB-UniRule"/>
</dbReference>
<feature type="domain" description="Chitin-binding type-1" evidence="5">
    <location>
        <begin position="26"/>
        <end position="69"/>
    </location>
</feature>
<dbReference type="Pfam" id="PF00187">
    <property type="entry name" value="Chitin_bind_1"/>
    <property type="match status" value="1"/>
</dbReference>
<comment type="caution">
    <text evidence="7">The sequence shown here is derived from an EMBL/GenBank/DDBJ whole genome shotgun (WGS) entry which is preliminary data.</text>
</comment>
<evidence type="ECO:0000259" key="5">
    <source>
        <dbReference type="PROSITE" id="PS50941"/>
    </source>
</evidence>
<dbReference type="InterPro" id="IPR036861">
    <property type="entry name" value="Endochitinase-like_sf"/>
</dbReference>
<dbReference type="GO" id="GO:0004540">
    <property type="term" value="F:RNA nuclease activity"/>
    <property type="evidence" value="ECO:0007669"/>
    <property type="project" value="InterPro"/>
</dbReference>
<feature type="chain" id="PRO_5041684265" evidence="4">
    <location>
        <begin position="27"/>
        <end position="218"/>
    </location>
</feature>
<feature type="disulfide bond" evidence="3">
    <location>
        <begin position="29"/>
        <end position="44"/>
    </location>
</feature>
<evidence type="ECO:0000259" key="6">
    <source>
        <dbReference type="PROSITE" id="PS51174"/>
    </source>
</evidence>
<gene>
    <name evidence="7" type="ORF">TIFTF001_000957</name>
</gene>
<sequence length="218" mass="23706">MGRISFSLGHFIAFVTLILLAVGANGEQCGWQVGGALCPNGLCCSRYGWCGSTDEYCSPDKGCQSNCWGSPTPTPPTPGPEIVVRATYHYYNPAQNNWDLMAVSAYCSTYDANKPYSWRSKYGWTAFCGSGFSFPDACGKCLRLRNVRTGATITARIVDRCSNAGLDLDYSTVFQRLDTDGVGWQQGSMDVGYSFVDCGDGLSEHPLSSIIDDKSPRM</sequence>
<dbReference type="AlphaFoldDB" id="A0AA88CP65"/>